<protein>
    <recommendedName>
        <fullName evidence="2">MCM domain-containing protein</fullName>
    </recommendedName>
</protein>
<evidence type="ECO:0000313" key="1">
    <source>
        <dbReference type="EMBL" id="GAI81999.1"/>
    </source>
</evidence>
<proteinExistence type="predicted"/>
<dbReference type="EMBL" id="BARW01008227">
    <property type="protein sequence ID" value="GAI81999.1"/>
    <property type="molecule type" value="Genomic_DNA"/>
</dbReference>
<dbReference type="AlphaFoldDB" id="X1TPQ6"/>
<comment type="caution">
    <text evidence="1">The sequence shown here is derived from an EMBL/GenBank/DDBJ whole genome shotgun (WGS) entry which is preliminary data.</text>
</comment>
<accession>X1TPQ6</accession>
<gene>
    <name evidence="1" type="ORF">S12H4_16938</name>
</gene>
<feature type="non-terminal residue" evidence="1">
    <location>
        <position position="169"/>
    </location>
</feature>
<name>X1TPQ6_9ZZZZ</name>
<dbReference type="Gene3D" id="3.40.50.300">
    <property type="entry name" value="P-loop containing nucleotide triphosphate hydrolases"/>
    <property type="match status" value="1"/>
</dbReference>
<dbReference type="InterPro" id="IPR027417">
    <property type="entry name" value="P-loop_NTPase"/>
</dbReference>
<dbReference type="SUPFAM" id="SSF52540">
    <property type="entry name" value="P-loop containing nucleoside triphosphate hydrolases"/>
    <property type="match status" value="1"/>
</dbReference>
<reference evidence="1" key="1">
    <citation type="journal article" date="2014" name="Front. Microbiol.">
        <title>High frequency of phylogenetically diverse reductive dehalogenase-homologous genes in deep subseafloor sedimentary metagenomes.</title>
        <authorList>
            <person name="Kawai M."/>
            <person name="Futagami T."/>
            <person name="Toyoda A."/>
            <person name="Takaki Y."/>
            <person name="Nishi S."/>
            <person name="Hori S."/>
            <person name="Arai W."/>
            <person name="Tsubouchi T."/>
            <person name="Morono Y."/>
            <person name="Uchiyama I."/>
            <person name="Ito T."/>
            <person name="Fujiyama A."/>
            <person name="Inagaki F."/>
            <person name="Takami H."/>
        </authorList>
    </citation>
    <scope>NUCLEOTIDE SEQUENCE</scope>
    <source>
        <strain evidence="1">Expedition CK06-06</strain>
    </source>
</reference>
<evidence type="ECO:0008006" key="2">
    <source>
        <dbReference type="Google" id="ProtNLM"/>
    </source>
</evidence>
<organism evidence="1">
    <name type="scientific">marine sediment metagenome</name>
    <dbReference type="NCBI Taxonomy" id="412755"/>
    <lineage>
        <taxon>unclassified sequences</taxon>
        <taxon>metagenomes</taxon>
        <taxon>ecological metagenomes</taxon>
    </lineage>
</organism>
<sequence length="169" mass="19241">MEARIVEFLEKNPKYVEVIKNALEYEQANPDDEFGFVWSDIVGGNPARLNKLVTEGVLRITYRTRTSCHYKLVDQEATRRVLRLLEDKGGPIIEEKIEVPKDMFDIVIGHEDVKRVVLKSLNAEKPVHVMFVGPPATAKTLMMTELMRLPNSRYCLGSTMSKAGTIDYL</sequence>